<feature type="compositionally biased region" description="Basic and acidic residues" evidence="1">
    <location>
        <begin position="16"/>
        <end position="42"/>
    </location>
</feature>
<evidence type="ECO:0000256" key="1">
    <source>
        <dbReference type="SAM" id="MobiDB-lite"/>
    </source>
</evidence>
<protein>
    <submittedName>
        <fullName evidence="2">Uncharacterized protein</fullName>
    </submittedName>
</protein>
<keyword evidence="3" id="KW-1185">Reference proteome</keyword>
<organism evidence="2 3">
    <name type="scientific">Actinacidiphila cocklensis</name>
    <dbReference type="NCBI Taxonomy" id="887465"/>
    <lineage>
        <taxon>Bacteria</taxon>
        <taxon>Bacillati</taxon>
        <taxon>Actinomycetota</taxon>
        <taxon>Actinomycetes</taxon>
        <taxon>Kitasatosporales</taxon>
        <taxon>Streptomycetaceae</taxon>
        <taxon>Actinacidiphila</taxon>
    </lineage>
</organism>
<evidence type="ECO:0000313" key="2">
    <source>
        <dbReference type="EMBL" id="CAG6397631.1"/>
    </source>
</evidence>
<dbReference type="RefSeq" id="WP_251498121.1">
    <property type="nucleotide sequence ID" value="NZ_CAJSLV010000091.1"/>
</dbReference>
<dbReference type="Proteomes" id="UP001152519">
    <property type="component" value="Unassembled WGS sequence"/>
</dbReference>
<proteinExistence type="predicted"/>
<sequence>MAHHHKSNTAVEGDPDTGHSRGMPERPDEDELQQRTETDRQEVAATAAEQTRQAPEAHIAEWTQRLLGEAPTLPAEQAQSFVHDLYFAAQRALDREVWEADFERDE</sequence>
<reference evidence="2" key="1">
    <citation type="submission" date="2021-05" db="EMBL/GenBank/DDBJ databases">
        <authorList>
            <person name="Arsene-Ploetze F."/>
        </authorList>
    </citation>
    <scope>NUCLEOTIDE SEQUENCE</scope>
    <source>
        <strain evidence="2">DSM 42138</strain>
    </source>
</reference>
<name>A0A9W4GUL2_9ACTN</name>
<feature type="region of interest" description="Disordered" evidence="1">
    <location>
        <begin position="1"/>
        <end position="56"/>
    </location>
</feature>
<dbReference type="AlphaFoldDB" id="A0A9W4GUL2"/>
<accession>A0A9W4GUL2</accession>
<dbReference type="EMBL" id="CAJSLV010000091">
    <property type="protein sequence ID" value="CAG6397631.1"/>
    <property type="molecule type" value="Genomic_DNA"/>
</dbReference>
<evidence type="ECO:0000313" key="3">
    <source>
        <dbReference type="Proteomes" id="UP001152519"/>
    </source>
</evidence>
<gene>
    <name evidence="2" type="ORF">SCOCK_590005</name>
</gene>
<comment type="caution">
    <text evidence="2">The sequence shown here is derived from an EMBL/GenBank/DDBJ whole genome shotgun (WGS) entry which is preliminary data.</text>
</comment>